<feature type="transmembrane region" description="Helical" evidence="1">
    <location>
        <begin position="122"/>
        <end position="143"/>
    </location>
</feature>
<feature type="transmembrane region" description="Helical" evidence="1">
    <location>
        <begin position="224"/>
        <end position="249"/>
    </location>
</feature>
<name>A0A437GVI4_9SPHN</name>
<feature type="transmembrane region" description="Helical" evidence="1">
    <location>
        <begin position="393"/>
        <end position="412"/>
    </location>
</feature>
<dbReference type="Proteomes" id="UP000283003">
    <property type="component" value="Unassembled WGS sequence"/>
</dbReference>
<evidence type="ECO:0000313" key="2">
    <source>
        <dbReference type="EMBL" id="RVQ65800.1"/>
    </source>
</evidence>
<proteinExistence type="predicted"/>
<keyword evidence="1" id="KW-0472">Membrane</keyword>
<feature type="transmembrane region" description="Helical" evidence="1">
    <location>
        <begin position="54"/>
        <end position="76"/>
    </location>
</feature>
<keyword evidence="1" id="KW-0812">Transmembrane</keyword>
<comment type="caution">
    <text evidence="2">The sequence shown here is derived from an EMBL/GenBank/DDBJ whole genome shotgun (WGS) entry which is preliminary data.</text>
</comment>
<evidence type="ECO:0000256" key="1">
    <source>
        <dbReference type="SAM" id="Phobius"/>
    </source>
</evidence>
<feature type="transmembrane region" description="Helical" evidence="1">
    <location>
        <begin position="155"/>
        <end position="173"/>
    </location>
</feature>
<gene>
    <name evidence="2" type="ORF">EKN06_12805</name>
</gene>
<feature type="transmembrane region" description="Helical" evidence="1">
    <location>
        <begin position="179"/>
        <end position="203"/>
    </location>
</feature>
<feature type="transmembrane region" description="Helical" evidence="1">
    <location>
        <begin position="300"/>
        <end position="317"/>
    </location>
</feature>
<feature type="transmembrane region" description="Helical" evidence="1">
    <location>
        <begin position="21"/>
        <end position="42"/>
    </location>
</feature>
<keyword evidence="3" id="KW-1185">Reference proteome</keyword>
<feature type="transmembrane region" description="Helical" evidence="1">
    <location>
        <begin position="269"/>
        <end position="288"/>
    </location>
</feature>
<dbReference type="RefSeq" id="WP_127613311.1">
    <property type="nucleotide sequence ID" value="NZ_RXOL01000006.1"/>
</dbReference>
<dbReference type="EMBL" id="RXOL01000006">
    <property type="protein sequence ID" value="RVQ65800.1"/>
    <property type="molecule type" value="Genomic_DNA"/>
</dbReference>
<dbReference type="Pfam" id="PF13440">
    <property type="entry name" value="Polysacc_synt_3"/>
    <property type="match status" value="1"/>
</dbReference>
<evidence type="ECO:0000313" key="3">
    <source>
        <dbReference type="Proteomes" id="UP000283003"/>
    </source>
</evidence>
<dbReference type="PANTHER" id="PTHR43424">
    <property type="entry name" value="LOCUS PUTATIVE PROTEIN 1-RELATED"/>
    <property type="match status" value="1"/>
</dbReference>
<keyword evidence="1" id="KW-1133">Transmembrane helix</keyword>
<feature type="transmembrane region" description="Helical" evidence="1">
    <location>
        <begin position="366"/>
        <end position="387"/>
    </location>
</feature>
<organism evidence="2 3">
    <name type="scientific">Croceicoccus ponticola</name>
    <dbReference type="NCBI Taxonomy" id="2217664"/>
    <lineage>
        <taxon>Bacteria</taxon>
        <taxon>Pseudomonadati</taxon>
        <taxon>Pseudomonadota</taxon>
        <taxon>Alphaproteobacteria</taxon>
        <taxon>Sphingomonadales</taxon>
        <taxon>Erythrobacteraceae</taxon>
        <taxon>Croceicoccus</taxon>
    </lineage>
</organism>
<dbReference type="CDD" id="cd13128">
    <property type="entry name" value="MATE_Wzx_like"/>
    <property type="match status" value="1"/>
</dbReference>
<sequence length="440" mass="47781">MVRKFRESPIQMSGKTFARNSAWMFGGQSIRLAGGLLVGVWVARYLGPADYGVLNYAIAFSSLFGILASLGLDAIIVQRLVETTDDEDKILGTAFGLRLFGSLAGLLIAVLLSILSGDPTTVSILVAISSGAFTAQALYVIDWRFQAAQENRKSVIAQTIGFLIAAIARIYMIQSGAPVVAFAFASLIEAALVSCALLALYLLDRPSSKWRFEGGMAKTLLRKSWPLILSGFAYTAYVRVDAVMVGQMLGNAEVGIYSAAIRISEAWNFVPLILVTAAFPALLALRLADPDAYRQQLQSLMSLLVAICLIVAIVIEIGGDELIYRLYGPQYAGAGPILKISVWNAVFVALGFASGRWLIAEDLARYALFRNLIGLMINVLLNLLLIPKLGAKGAAISTLIAYICANFLSYAFRRDLHPLLTLNARSLLMSGLFKNFRRFE</sequence>
<dbReference type="InterPro" id="IPR052556">
    <property type="entry name" value="PolySynth_Transporter"/>
</dbReference>
<feature type="transmembrane region" description="Helical" evidence="1">
    <location>
        <begin position="337"/>
        <end position="359"/>
    </location>
</feature>
<reference evidence="2 3" key="1">
    <citation type="submission" date="2018-12" db="EMBL/GenBank/DDBJ databases">
        <title>Croceicoccus ponticola sp. nov., a lipolytic bacterium isolated from seawater.</title>
        <authorList>
            <person name="Yoon J.-H."/>
        </authorList>
    </citation>
    <scope>NUCLEOTIDE SEQUENCE [LARGE SCALE GENOMIC DNA]</scope>
    <source>
        <strain evidence="2 3">GM-16</strain>
    </source>
</reference>
<dbReference type="AlphaFoldDB" id="A0A437GVI4"/>
<feature type="transmembrane region" description="Helical" evidence="1">
    <location>
        <begin position="97"/>
        <end position="116"/>
    </location>
</feature>
<accession>A0A437GVI4</accession>
<dbReference type="PANTHER" id="PTHR43424:SF1">
    <property type="entry name" value="LOCUS PUTATIVE PROTEIN 1-RELATED"/>
    <property type="match status" value="1"/>
</dbReference>
<dbReference type="OrthoDB" id="5240734at2"/>
<protein>
    <submittedName>
        <fullName evidence="2">Flippase</fullName>
    </submittedName>
</protein>